<proteinExistence type="predicted"/>
<evidence type="ECO:0000313" key="1">
    <source>
        <dbReference type="EMBL" id="MEC3863378.1"/>
    </source>
</evidence>
<dbReference type="Gene3D" id="3.30.1360.120">
    <property type="entry name" value="Probable tRNA modification gtpase trme, domain 1"/>
    <property type="match status" value="1"/>
</dbReference>
<keyword evidence="2" id="KW-1185">Reference proteome</keyword>
<reference evidence="1 2" key="1">
    <citation type="submission" date="2024-01" db="EMBL/GenBank/DDBJ databases">
        <title>Mesobacterium rodlantinim sp. nov., isolated from shallow sea hydrothermal systems off Kueishantao Island.</title>
        <authorList>
            <person name="Su Z."/>
            <person name="Tang K."/>
        </authorList>
    </citation>
    <scope>NUCLEOTIDE SEQUENCE [LARGE SCALE GENOMIC DNA]</scope>
    <source>
        <strain evidence="1 2">TK19101</strain>
    </source>
</reference>
<dbReference type="SUPFAM" id="SSF103025">
    <property type="entry name" value="Folate-binding domain"/>
    <property type="match status" value="1"/>
</dbReference>
<dbReference type="InterPro" id="IPR007375">
    <property type="entry name" value="SoxG"/>
</dbReference>
<sequence length="188" mass="20151">MSEAVSALNGARYEGIAQIADAGPVGMITLRGTFEDEAFGDTLSIVAGLALPGERRLSANGDRSLLWMSPDELLLICSYYEAPRLTEQLAEALADTHALVLNVSDARAMFTLTGVLSREVLAKLSPTDVAPDAFAEGDVRRTHLGQVAAGFWMEADGTIRIVCFRSVAQYMFDLLCTVAVPGSEVGYF</sequence>
<accession>A0ABU6HPI7</accession>
<evidence type="ECO:0000313" key="2">
    <source>
        <dbReference type="Proteomes" id="UP001348149"/>
    </source>
</evidence>
<gene>
    <name evidence="1" type="ORF">VK792_18975</name>
</gene>
<dbReference type="Gene3D" id="3.30.70.1520">
    <property type="entry name" value="Heterotetrameric sarcosine oxidase"/>
    <property type="match status" value="1"/>
</dbReference>
<dbReference type="Proteomes" id="UP001348149">
    <property type="component" value="Unassembled WGS sequence"/>
</dbReference>
<organism evidence="1 2">
    <name type="scientific">Mesobacterium hydrothermale</name>
    <dbReference type="NCBI Taxonomy" id="3111907"/>
    <lineage>
        <taxon>Bacteria</taxon>
        <taxon>Pseudomonadati</taxon>
        <taxon>Pseudomonadota</taxon>
        <taxon>Alphaproteobacteria</taxon>
        <taxon>Rhodobacterales</taxon>
        <taxon>Roseobacteraceae</taxon>
        <taxon>Mesobacterium</taxon>
    </lineage>
</organism>
<dbReference type="Pfam" id="PF04268">
    <property type="entry name" value="SoxG"/>
    <property type="match status" value="1"/>
</dbReference>
<name>A0ABU6HPI7_9RHOB</name>
<dbReference type="EMBL" id="JAYLLH010000054">
    <property type="protein sequence ID" value="MEC3863378.1"/>
    <property type="molecule type" value="Genomic_DNA"/>
</dbReference>
<comment type="caution">
    <text evidence="1">The sequence shown here is derived from an EMBL/GenBank/DDBJ whole genome shotgun (WGS) entry which is preliminary data.</text>
</comment>
<protein>
    <submittedName>
        <fullName evidence="1">Sarcosine oxidase subunit gamma family protein</fullName>
    </submittedName>
</protein>
<dbReference type="RefSeq" id="WP_326299460.1">
    <property type="nucleotide sequence ID" value="NZ_JAYLLH010000054.1"/>
</dbReference>
<dbReference type="InterPro" id="IPR027266">
    <property type="entry name" value="TrmE/GcvT-like"/>
</dbReference>